<dbReference type="Proteomes" id="UP000001400">
    <property type="component" value="Chromosome"/>
</dbReference>
<feature type="binding site" evidence="4">
    <location>
        <position position="199"/>
    </location>
    <ligand>
        <name>Zn(2+)</name>
        <dbReference type="ChEBI" id="CHEBI:29105"/>
        <label>2</label>
    </ligand>
</feature>
<feature type="modified residue" description="N6-carboxylysine" evidence="4">
    <location>
        <position position="131"/>
    </location>
</feature>
<evidence type="ECO:0000313" key="6">
    <source>
        <dbReference type="EMBL" id="ADD09255.1"/>
    </source>
</evidence>
<comment type="pathway">
    <text evidence="4">Pyrimidine metabolism; UMP biosynthesis via de novo pathway; (S)-dihydroorotate from bicarbonate: step 3/3.</text>
</comment>
<dbReference type="EMBL" id="CP001941">
    <property type="protein sequence ID" value="ADD09255.1"/>
    <property type="molecule type" value="Genomic_DNA"/>
</dbReference>
<feature type="binding site" evidence="4">
    <location>
        <position position="50"/>
    </location>
    <ligand>
        <name>Zn(2+)</name>
        <dbReference type="ChEBI" id="CHEBI:29105"/>
        <label>1</label>
    </ligand>
</feature>
<dbReference type="NCBIfam" id="NF002284">
    <property type="entry name" value="PRK01211.1"/>
    <property type="match status" value="1"/>
</dbReference>
<dbReference type="GO" id="GO:0044205">
    <property type="term" value="P:'de novo' UMP biosynthetic process"/>
    <property type="evidence" value="ECO:0007669"/>
    <property type="project" value="UniProtKB-UniRule"/>
</dbReference>
<dbReference type="HOGENOM" id="CLU_015572_1_1_2"/>
<dbReference type="PANTHER" id="PTHR43668:SF2">
    <property type="entry name" value="ALLANTOINASE"/>
    <property type="match status" value="1"/>
</dbReference>
<keyword evidence="2 4" id="KW-0378">Hydrolase</keyword>
<dbReference type="PANTHER" id="PTHR43668">
    <property type="entry name" value="ALLANTOINASE"/>
    <property type="match status" value="1"/>
</dbReference>
<feature type="binding site" evidence="4">
    <location>
        <begin position="52"/>
        <end position="54"/>
    </location>
    <ligand>
        <name>substrate</name>
    </ligand>
</feature>
<dbReference type="NCBIfam" id="TIGR00857">
    <property type="entry name" value="pyrC_multi"/>
    <property type="match status" value="1"/>
</dbReference>
<dbReference type="OrthoDB" id="50279at2157"/>
<name>B5ICY3_ACIB4</name>
<evidence type="ECO:0000256" key="1">
    <source>
        <dbReference type="ARBA" id="ARBA00022723"/>
    </source>
</evidence>
<keyword evidence="1 4" id="KW-0479">Metal-binding</keyword>
<dbReference type="KEGG" id="abi:Aboo_1448"/>
<dbReference type="GO" id="GO:0004151">
    <property type="term" value="F:dihydroorotase activity"/>
    <property type="evidence" value="ECO:0007669"/>
    <property type="project" value="UniProtKB-UniRule"/>
</dbReference>
<dbReference type="AlphaFoldDB" id="B5ICY3"/>
<reference evidence="6" key="1">
    <citation type="submission" date="2010-02" db="EMBL/GenBank/DDBJ databases">
        <title>Complete sequence of Aciduliprofundum boonei T469.</title>
        <authorList>
            <consortium name="US DOE Joint Genome Institute"/>
            <person name="Lucas S."/>
            <person name="Copeland A."/>
            <person name="Lapidus A."/>
            <person name="Cheng J.-F."/>
            <person name="Bruce D."/>
            <person name="Goodwin L."/>
            <person name="Pitluck S."/>
            <person name="Saunders E."/>
            <person name="Detter J.C."/>
            <person name="Han C."/>
            <person name="Tapia R."/>
            <person name="Land M."/>
            <person name="Hauser L."/>
            <person name="Kyrpides N."/>
            <person name="Mikhailova N."/>
            <person name="Flores G."/>
            <person name="Reysenbach A.-L."/>
            <person name="Woyke T."/>
        </authorList>
    </citation>
    <scope>NUCLEOTIDE SEQUENCE</scope>
    <source>
        <strain evidence="6">T469</strain>
    </source>
</reference>
<feature type="binding site" evidence="4">
    <location>
        <position position="265"/>
    </location>
    <ligand>
        <name>Zn(2+)</name>
        <dbReference type="ChEBI" id="CHEBI:29105"/>
        <label>1</label>
    </ligand>
</feature>
<dbReference type="PROSITE" id="PS00483">
    <property type="entry name" value="DIHYDROOROTASE_2"/>
    <property type="match status" value="1"/>
</dbReference>
<dbReference type="UniPathway" id="UPA00070">
    <property type="reaction ID" value="UER00117"/>
</dbReference>
<feature type="binding site" evidence="4">
    <location>
        <position position="156"/>
    </location>
    <ligand>
        <name>Zn(2+)</name>
        <dbReference type="ChEBI" id="CHEBI:29105"/>
        <label>2</label>
    </ligand>
</feature>
<feature type="domain" description="Amidohydrolase-related" evidence="5">
    <location>
        <begin position="42"/>
        <end position="379"/>
    </location>
</feature>
<dbReference type="HAMAP" id="MF_00220_A">
    <property type="entry name" value="PyrC_classI_A"/>
    <property type="match status" value="1"/>
</dbReference>
<dbReference type="InterPro" id="IPR006680">
    <property type="entry name" value="Amidohydro-rel"/>
</dbReference>
<dbReference type="Pfam" id="PF01979">
    <property type="entry name" value="Amidohydro_1"/>
    <property type="match status" value="1"/>
</dbReference>
<evidence type="ECO:0000256" key="2">
    <source>
        <dbReference type="ARBA" id="ARBA00022801"/>
    </source>
</evidence>
<dbReference type="InterPro" id="IPR032466">
    <property type="entry name" value="Metal_Hydrolase"/>
</dbReference>
<dbReference type="SUPFAM" id="SSF51556">
    <property type="entry name" value="Metallo-dependent hydrolases"/>
    <property type="match status" value="1"/>
</dbReference>
<feature type="binding site" evidence="4">
    <location>
        <position position="84"/>
    </location>
    <ligand>
        <name>substrate</name>
    </ligand>
</feature>
<evidence type="ECO:0000313" key="7">
    <source>
        <dbReference type="Proteomes" id="UP000001400"/>
    </source>
</evidence>
<dbReference type="PROSITE" id="PS00482">
    <property type="entry name" value="DIHYDROOROTASE_1"/>
    <property type="match status" value="1"/>
</dbReference>
<dbReference type="InterPro" id="IPR002195">
    <property type="entry name" value="Dihydroorotase_CS"/>
</dbReference>
<evidence type="ECO:0000256" key="3">
    <source>
        <dbReference type="ARBA" id="ARBA00022975"/>
    </source>
</evidence>
<feature type="binding site" evidence="4">
    <location>
        <position position="131"/>
    </location>
    <ligand>
        <name>Zn(2+)</name>
        <dbReference type="ChEBI" id="CHEBI:29105"/>
        <label>2</label>
    </ligand>
</feature>
<dbReference type="InterPro" id="IPR011059">
    <property type="entry name" value="Metal-dep_hydrolase_composite"/>
</dbReference>
<keyword evidence="7" id="KW-1185">Reference proteome</keyword>
<comment type="similarity">
    <text evidence="4">Belongs to the metallo-dependent hydrolases superfamily. DHOase family. Class I DHOase subfamily.</text>
</comment>
<comment type="function">
    <text evidence="4">Catalyzes the reversible cyclization of carbamoyl aspartate to dihydroorotate.</text>
</comment>
<keyword evidence="3 4" id="KW-0665">Pyrimidine biosynthesis</keyword>
<gene>
    <name evidence="4" type="primary">pyrC</name>
    <name evidence="6" type="ordered locus">Aboo_1448</name>
</gene>
<dbReference type="Gene3D" id="2.30.40.10">
    <property type="entry name" value="Urease, subunit C, domain 1"/>
    <property type="match status" value="1"/>
</dbReference>
<dbReference type="eggNOG" id="arCOG00689">
    <property type="taxonomic scope" value="Archaea"/>
</dbReference>
<dbReference type="InterPro" id="IPR050138">
    <property type="entry name" value="DHOase/Allantoinase_Hydrolase"/>
</dbReference>
<accession>B5ICY3</accession>
<organism evidence="6 7">
    <name type="scientific">Aciduliprofundum boonei (strain DSM 19572 / T469)</name>
    <dbReference type="NCBI Taxonomy" id="439481"/>
    <lineage>
        <taxon>Archaea</taxon>
        <taxon>Methanobacteriati</taxon>
        <taxon>Thermoplasmatota</taxon>
        <taxon>DHVE2 group</taxon>
        <taxon>Candidatus Aciduliprofundum</taxon>
    </lineage>
</organism>
<dbReference type="GO" id="GO:0006145">
    <property type="term" value="P:purine nucleobase catabolic process"/>
    <property type="evidence" value="ECO:0007669"/>
    <property type="project" value="TreeGrafter"/>
</dbReference>
<dbReference type="RefSeq" id="WP_008084066.1">
    <property type="nucleotide sequence ID" value="NC_013926.1"/>
</dbReference>
<keyword evidence="4" id="KW-0862">Zinc</keyword>
<dbReference type="GO" id="GO:0005737">
    <property type="term" value="C:cytoplasm"/>
    <property type="evidence" value="ECO:0007669"/>
    <property type="project" value="TreeGrafter"/>
</dbReference>
<evidence type="ECO:0000256" key="4">
    <source>
        <dbReference type="HAMAP-Rule" id="MF_00220"/>
    </source>
</evidence>
<comment type="cofactor">
    <cofactor evidence="4">
        <name>Zn(2+)</name>
        <dbReference type="ChEBI" id="CHEBI:29105"/>
    </cofactor>
    <text evidence="4">Binds 2 Zn(2+) ions per subunit.</text>
</comment>
<dbReference type="EC" id="3.5.2.3" evidence="4"/>
<feature type="binding site" evidence="4">
    <location>
        <position position="52"/>
    </location>
    <ligand>
        <name>Zn(2+)</name>
        <dbReference type="ChEBI" id="CHEBI:29105"/>
        <label>1</label>
    </ligand>
</feature>
<dbReference type="GO" id="GO:0004038">
    <property type="term" value="F:allantoinase activity"/>
    <property type="evidence" value="ECO:0007669"/>
    <property type="project" value="TreeGrafter"/>
</dbReference>
<dbReference type="GO" id="GO:0008270">
    <property type="term" value="F:zinc ion binding"/>
    <property type="evidence" value="ECO:0007669"/>
    <property type="project" value="UniProtKB-UniRule"/>
</dbReference>
<comment type="catalytic activity">
    <reaction evidence="4">
        <text>(S)-dihydroorotate + H2O = N-carbamoyl-L-aspartate + H(+)</text>
        <dbReference type="Rhea" id="RHEA:24296"/>
        <dbReference type="ChEBI" id="CHEBI:15377"/>
        <dbReference type="ChEBI" id="CHEBI:15378"/>
        <dbReference type="ChEBI" id="CHEBI:30864"/>
        <dbReference type="ChEBI" id="CHEBI:32814"/>
        <dbReference type="EC" id="3.5.2.3"/>
    </reaction>
</comment>
<feature type="active site" evidence="4">
    <location>
        <position position="265"/>
    </location>
</feature>
<protein>
    <recommendedName>
        <fullName evidence="4">Dihydroorotase</fullName>
        <shortName evidence="4">DHOase</shortName>
        <ecNumber evidence="4">3.5.2.3</ecNumber>
    </recommendedName>
</protein>
<feature type="binding site" evidence="4">
    <location>
        <position position="131"/>
    </location>
    <ligand>
        <name>Zn(2+)</name>
        <dbReference type="ChEBI" id="CHEBI:29105"/>
        <label>1</label>
    </ligand>
</feature>
<proteinExistence type="inferred from homology"/>
<dbReference type="STRING" id="439481.Aboo_1448"/>
<dbReference type="Gene3D" id="3.20.20.140">
    <property type="entry name" value="Metal-dependent hydrolases"/>
    <property type="match status" value="1"/>
</dbReference>
<dbReference type="SUPFAM" id="SSF51338">
    <property type="entry name" value="Composite domain of metallo-dependent hydrolases"/>
    <property type="match status" value="2"/>
</dbReference>
<feature type="binding site" evidence="4">
    <location>
        <position position="269"/>
    </location>
    <ligand>
        <name>substrate</name>
    </ligand>
</feature>
<evidence type="ECO:0000259" key="5">
    <source>
        <dbReference type="Pfam" id="PF01979"/>
    </source>
</evidence>
<dbReference type="InterPro" id="IPR004722">
    <property type="entry name" value="DHOase"/>
</dbReference>
<dbReference type="GeneID" id="8828413"/>
<sequence length="399" mass="45005">MRIEGKFYYKGDIVEGAIEIEDGKIKRIKKSMIGTKEIKGLILPGAIDLHVHFREPGYEEKEDFYTGTLSAAFGGVTFIMDMPNTNPPVKDISSFQDKLRRVAPKANVDFSLYFMLGNNAEILKEVNPAFKLYMGETTNVEGGEIKSVENAFISVHAELSECIRRESKNLRDHDLARPESCEVKAVKMLLGKGNYHIAHVSSIDTIDLCKAGRFTYEVTPHHLFLHRDMPLGTYGKVNPPLRAKWMAEKLWEELINGRIDIVASDHAPHTIEEKEQEFFAAPAGIPEVETYVPIFMYMVKIGKLHLSRAVEILMQRPAELVGVKKGKIEEGYDADLIAFNLNDIKKIRAKDLHYKCGWTPYEGFNALFPHTVIVGGETVVENYELVGERTGKFVRIGGE</sequence>
<feature type="binding site" evidence="4">
    <location>
        <begin position="283"/>
        <end position="284"/>
    </location>
    <ligand>
        <name>substrate</name>
    </ligand>
</feature>